<dbReference type="Pfam" id="PF06522">
    <property type="entry name" value="B12D"/>
    <property type="match status" value="1"/>
</dbReference>
<protein>
    <submittedName>
        <fullName evidence="2">NADH-ubiquinone reductase complex 1 MLRQ subunit</fullName>
    </submittedName>
</protein>
<proteinExistence type="predicted"/>
<dbReference type="OrthoDB" id="202195at2759"/>
<dbReference type="AlphaFoldDB" id="A0A0F8D3G2"/>
<dbReference type="EMBL" id="LBBL01000012">
    <property type="protein sequence ID" value="KKF97267.1"/>
    <property type="molecule type" value="Genomic_DNA"/>
</dbReference>
<sequence>MYATLGLRMMRQTPRLMRAAPVEDQAAHGVSARLRKLKNIPPELFPLGVVVAFAVGAAGYSLTRHLLTDKTLRLSRSSGDNKPHADEHH</sequence>
<evidence type="ECO:0000313" key="2">
    <source>
        <dbReference type="EMBL" id="KKF97267.1"/>
    </source>
</evidence>
<feature type="transmembrane region" description="Helical" evidence="1">
    <location>
        <begin position="44"/>
        <end position="63"/>
    </location>
</feature>
<keyword evidence="1" id="KW-0472">Membrane</keyword>
<comment type="caution">
    <text evidence="2">The sequence shown here is derived from an EMBL/GenBank/DDBJ whole genome shotgun (WGS) entry which is preliminary data.</text>
</comment>
<accession>A0A0F8D3G2</accession>
<evidence type="ECO:0000256" key="1">
    <source>
        <dbReference type="SAM" id="Phobius"/>
    </source>
</evidence>
<name>A0A0F8D3G2_CERFI</name>
<reference evidence="2 3" key="1">
    <citation type="submission" date="2015-04" db="EMBL/GenBank/DDBJ databases">
        <title>Genome sequence of Ceratocystis platani, a major pathogen of plane trees.</title>
        <authorList>
            <person name="Belbahri L."/>
        </authorList>
    </citation>
    <scope>NUCLEOTIDE SEQUENCE [LARGE SCALE GENOMIC DNA]</scope>
    <source>
        <strain evidence="2 3">CFO</strain>
    </source>
</reference>
<dbReference type="InterPro" id="IPR010530">
    <property type="entry name" value="B12D"/>
</dbReference>
<evidence type="ECO:0000313" key="3">
    <source>
        <dbReference type="Proteomes" id="UP000034841"/>
    </source>
</evidence>
<dbReference type="Proteomes" id="UP000034841">
    <property type="component" value="Unassembled WGS sequence"/>
</dbReference>
<keyword evidence="1" id="KW-0812">Transmembrane</keyword>
<organism evidence="2 3">
    <name type="scientific">Ceratocystis fimbriata f. sp. platani</name>
    <dbReference type="NCBI Taxonomy" id="88771"/>
    <lineage>
        <taxon>Eukaryota</taxon>
        <taxon>Fungi</taxon>
        <taxon>Dikarya</taxon>
        <taxon>Ascomycota</taxon>
        <taxon>Pezizomycotina</taxon>
        <taxon>Sordariomycetes</taxon>
        <taxon>Hypocreomycetidae</taxon>
        <taxon>Microascales</taxon>
        <taxon>Ceratocystidaceae</taxon>
        <taxon>Ceratocystis</taxon>
    </lineage>
</organism>
<keyword evidence="1" id="KW-1133">Transmembrane helix</keyword>
<keyword evidence="2" id="KW-0830">Ubiquinone</keyword>
<keyword evidence="3" id="KW-1185">Reference proteome</keyword>
<gene>
    <name evidence="2" type="ORF">CFO_g392</name>
</gene>